<keyword evidence="2" id="KW-1185">Reference proteome</keyword>
<dbReference type="Proteomes" id="UP001230649">
    <property type="component" value="Unassembled WGS sequence"/>
</dbReference>
<reference evidence="1" key="1">
    <citation type="submission" date="2023-04" db="EMBL/GenBank/DDBJ databases">
        <title>Draft Genome sequencing of Naganishia species isolated from polar environments using Oxford Nanopore Technology.</title>
        <authorList>
            <person name="Leo P."/>
            <person name="Venkateswaran K."/>
        </authorList>
    </citation>
    <scope>NUCLEOTIDE SEQUENCE</scope>
    <source>
        <strain evidence="1">MNA-CCFEE 5262</strain>
    </source>
</reference>
<proteinExistence type="predicted"/>
<evidence type="ECO:0000313" key="1">
    <source>
        <dbReference type="EMBL" id="KAJ9117779.1"/>
    </source>
</evidence>
<gene>
    <name evidence="1" type="ORF">QFC20_000057</name>
</gene>
<protein>
    <submittedName>
        <fullName evidence="1">Uncharacterized protein</fullName>
    </submittedName>
</protein>
<evidence type="ECO:0000313" key="2">
    <source>
        <dbReference type="Proteomes" id="UP001230649"/>
    </source>
</evidence>
<dbReference type="EMBL" id="JASBWS010000001">
    <property type="protein sequence ID" value="KAJ9117779.1"/>
    <property type="molecule type" value="Genomic_DNA"/>
</dbReference>
<sequence length="455" mass="50437">MLLPAYDLHGRLYYPQYEEAPSSRSIANLPDRARRATTRSFSACIDDTFYSFALRQQEQALMGVKPRRPSLKVTSSVVPPPLAPIPKWTGKSDGEKRGRSRKSGGEEIERSCSRDIAGLGPKTREIASMPHCHDSSETLVSIVEAPCMTPPPSLDPATASDYSAFTDIVTPDSTHGYDSRPPSIVPSSFKTAKQFFSSANTSAASLLSQTAPSAKKKFTRSALFPPVGEEEYPARGLCPNLQVLLMSRDPRPVVSKNHGTSSRSNKVRNARTWSPAVSPPLEVIDEDDPITAEIHSALESVISVELRKDSSSMALAPRVRTDPALHASYHQPSRFTSYLSFTSSVAFKTFSNQSPIDSARECECCMASNTSVKMSCVDDWIEVPYSIRRLRPPARRRADGSTLRKWCLEWQMVVHGKVDCVRNRHESKAPVTRERESWKRGKDRWGCGCVDHGFD</sequence>
<comment type="caution">
    <text evidence="1">The sequence shown here is derived from an EMBL/GenBank/DDBJ whole genome shotgun (WGS) entry which is preliminary data.</text>
</comment>
<accession>A0ACC2X365</accession>
<organism evidence="1 2">
    <name type="scientific">Naganishia adeliensis</name>
    <dbReference type="NCBI Taxonomy" id="92952"/>
    <lineage>
        <taxon>Eukaryota</taxon>
        <taxon>Fungi</taxon>
        <taxon>Dikarya</taxon>
        <taxon>Basidiomycota</taxon>
        <taxon>Agaricomycotina</taxon>
        <taxon>Tremellomycetes</taxon>
        <taxon>Filobasidiales</taxon>
        <taxon>Filobasidiaceae</taxon>
        <taxon>Naganishia</taxon>
    </lineage>
</organism>
<name>A0ACC2X365_9TREE</name>